<protein>
    <recommendedName>
        <fullName evidence="13">Glutathione hydrolase</fullName>
        <ecNumber evidence="13">2.3.2.2</ecNumber>
        <ecNumber evidence="13">3.4.19.13</ecNumber>
    </recommendedName>
    <alternativeName>
        <fullName evidence="13">Gamma-glutamyltransferase</fullName>
    </alternativeName>
    <alternativeName>
        <fullName evidence="13">Gamma-glutamyltranspeptidase</fullName>
    </alternativeName>
</protein>
<dbReference type="SUPFAM" id="SSF56235">
    <property type="entry name" value="N-terminal nucleophile aminohydrolases (Ntn hydrolases)"/>
    <property type="match status" value="1"/>
</dbReference>
<evidence type="ECO:0000256" key="6">
    <source>
        <dbReference type="ARBA" id="ARBA00022679"/>
    </source>
</evidence>
<evidence type="ECO:0000256" key="10">
    <source>
        <dbReference type="ARBA" id="ARBA00047417"/>
    </source>
</evidence>
<dbReference type="InterPro" id="IPR029055">
    <property type="entry name" value="Ntn_hydrolases_N"/>
</dbReference>
<dbReference type="OrthoDB" id="1081007at2759"/>
<dbReference type="GO" id="GO:0000324">
    <property type="term" value="C:fungal-type vacuole"/>
    <property type="evidence" value="ECO:0007669"/>
    <property type="project" value="TreeGrafter"/>
</dbReference>
<feature type="binding site" evidence="12">
    <location>
        <position position="464"/>
    </location>
    <ligand>
        <name>L-glutamate</name>
        <dbReference type="ChEBI" id="CHEBI:29985"/>
    </ligand>
</feature>
<dbReference type="UniPathway" id="UPA00204"/>
<dbReference type="GO" id="GO:0006508">
    <property type="term" value="P:proteolysis"/>
    <property type="evidence" value="ECO:0007669"/>
    <property type="project" value="UniProtKB-KW"/>
</dbReference>
<feature type="binding site" evidence="12">
    <location>
        <begin position="441"/>
        <end position="442"/>
    </location>
    <ligand>
        <name>L-glutamate</name>
        <dbReference type="ChEBI" id="CHEBI:29985"/>
    </ligand>
</feature>
<dbReference type="Gene3D" id="3.60.20.40">
    <property type="match status" value="1"/>
</dbReference>
<evidence type="ECO:0000256" key="2">
    <source>
        <dbReference type="ARBA" id="ARBA00001089"/>
    </source>
</evidence>
<dbReference type="FunFam" id="3.60.20.40:FF:000001">
    <property type="entry name" value="Gamma-glutamyltranspeptidase 1"/>
    <property type="match status" value="1"/>
</dbReference>
<comment type="catalytic activity">
    <reaction evidence="1 13">
        <text>an S-substituted glutathione + H2O = an S-substituted L-cysteinylglycine + L-glutamate</text>
        <dbReference type="Rhea" id="RHEA:59468"/>
        <dbReference type="ChEBI" id="CHEBI:15377"/>
        <dbReference type="ChEBI" id="CHEBI:29985"/>
        <dbReference type="ChEBI" id="CHEBI:90779"/>
        <dbReference type="ChEBI" id="CHEBI:143103"/>
        <dbReference type="EC" id="3.4.19.13"/>
    </reaction>
</comment>
<accession>A0A1C7LZE6</accession>
<evidence type="ECO:0000256" key="11">
    <source>
        <dbReference type="PIRSR" id="PIRSR600101-1"/>
    </source>
</evidence>
<name>A0A1C7LZE6_GRIFR</name>
<organism evidence="14 15">
    <name type="scientific">Grifola frondosa</name>
    <name type="common">Maitake</name>
    <name type="synonym">Polyporus frondosus</name>
    <dbReference type="NCBI Taxonomy" id="5627"/>
    <lineage>
        <taxon>Eukaryota</taxon>
        <taxon>Fungi</taxon>
        <taxon>Dikarya</taxon>
        <taxon>Basidiomycota</taxon>
        <taxon>Agaricomycotina</taxon>
        <taxon>Agaricomycetes</taxon>
        <taxon>Polyporales</taxon>
        <taxon>Grifolaceae</taxon>
        <taxon>Grifola</taxon>
    </lineage>
</organism>
<evidence type="ECO:0000256" key="3">
    <source>
        <dbReference type="ARBA" id="ARBA00005115"/>
    </source>
</evidence>
<evidence type="ECO:0000256" key="1">
    <source>
        <dbReference type="ARBA" id="ARBA00001049"/>
    </source>
</evidence>
<feature type="binding site" evidence="12">
    <location>
        <position position="149"/>
    </location>
    <ligand>
        <name>L-glutamate</name>
        <dbReference type="ChEBI" id="CHEBI:29985"/>
    </ligand>
</feature>
<dbReference type="GO" id="GO:0006751">
    <property type="term" value="P:glutathione catabolic process"/>
    <property type="evidence" value="ECO:0007669"/>
    <property type="project" value="UniProtKB-UniRule"/>
</dbReference>
<dbReference type="PRINTS" id="PR01210">
    <property type="entry name" value="GGTRANSPTASE"/>
</dbReference>
<comment type="catalytic activity">
    <reaction evidence="2 13">
        <text>glutathione + H2O = L-cysteinylglycine + L-glutamate</text>
        <dbReference type="Rhea" id="RHEA:28807"/>
        <dbReference type="ChEBI" id="CHEBI:15377"/>
        <dbReference type="ChEBI" id="CHEBI:29985"/>
        <dbReference type="ChEBI" id="CHEBI:57925"/>
        <dbReference type="ChEBI" id="CHEBI:61694"/>
        <dbReference type="EC" id="3.4.19.13"/>
    </reaction>
</comment>
<keyword evidence="7 13" id="KW-0378">Hydrolase</keyword>
<dbReference type="EC" id="2.3.2.2" evidence="13"/>
<dbReference type="Pfam" id="PF01019">
    <property type="entry name" value="G_glu_transpept"/>
    <property type="match status" value="1"/>
</dbReference>
<dbReference type="OMA" id="ICGMGPP"/>
<reference evidence="14 15" key="1">
    <citation type="submission" date="2016-03" db="EMBL/GenBank/DDBJ databases">
        <title>Whole genome sequencing of Grifola frondosa 9006-11.</title>
        <authorList>
            <person name="Min B."/>
            <person name="Park H."/>
            <person name="Kim J.-G."/>
            <person name="Cho H."/>
            <person name="Oh Y.-L."/>
            <person name="Kong W.-S."/>
            <person name="Choi I.-G."/>
        </authorList>
    </citation>
    <scope>NUCLEOTIDE SEQUENCE [LARGE SCALE GENOMIC DNA]</scope>
    <source>
        <strain evidence="14 15">9006-11</strain>
    </source>
</reference>
<dbReference type="Gene3D" id="1.10.246.130">
    <property type="match status" value="1"/>
</dbReference>
<comment type="catalytic activity">
    <reaction evidence="10 13">
        <text>an N-terminal (5-L-glutamyl)-[peptide] + an alpha-amino acid = 5-L-glutamyl amino acid + an N-terminal L-alpha-aminoacyl-[peptide]</text>
        <dbReference type="Rhea" id="RHEA:23904"/>
        <dbReference type="Rhea" id="RHEA-COMP:9780"/>
        <dbReference type="Rhea" id="RHEA-COMP:9795"/>
        <dbReference type="ChEBI" id="CHEBI:77644"/>
        <dbReference type="ChEBI" id="CHEBI:78597"/>
        <dbReference type="ChEBI" id="CHEBI:78599"/>
        <dbReference type="ChEBI" id="CHEBI:78608"/>
        <dbReference type="EC" id="2.3.2.2"/>
    </reaction>
</comment>
<dbReference type="STRING" id="5627.A0A1C7LZE6"/>
<evidence type="ECO:0000313" key="15">
    <source>
        <dbReference type="Proteomes" id="UP000092993"/>
    </source>
</evidence>
<evidence type="ECO:0000256" key="7">
    <source>
        <dbReference type="ARBA" id="ARBA00022801"/>
    </source>
</evidence>
<dbReference type="InterPro" id="IPR000101">
    <property type="entry name" value="GGT_peptidase"/>
</dbReference>
<evidence type="ECO:0000256" key="4">
    <source>
        <dbReference type="ARBA" id="ARBA00009381"/>
    </source>
</evidence>
<dbReference type="EMBL" id="LUGG01000022">
    <property type="protein sequence ID" value="OBZ68184.1"/>
    <property type="molecule type" value="Genomic_DNA"/>
</dbReference>
<dbReference type="GO" id="GO:0005886">
    <property type="term" value="C:plasma membrane"/>
    <property type="evidence" value="ECO:0007669"/>
    <property type="project" value="TreeGrafter"/>
</dbReference>
<evidence type="ECO:0000256" key="12">
    <source>
        <dbReference type="PIRSR" id="PIRSR600101-2"/>
    </source>
</evidence>
<gene>
    <name evidence="14" type="primary">Ggt1</name>
    <name evidence="14" type="ORF">A0H81_11986</name>
</gene>
<proteinExistence type="inferred from homology"/>
<dbReference type="InterPro" id="IPR043138">
    <property type="entry name" value="GGT_lsub"/>
</dbReference>
<feature type="binding site" evidence="12">
    <location>
        <begin position="385"/>
        <end position="387"/>
    </location>
    <ligand>
        <name>L-glutamate</name>
        <dbReference type="ChEBI" id="CHEBI:29985"/>
    </ligand>
</feature>
<evidence type="ECO:0000256" key="9">
    <source>
        <dbReference type="ARBA" id="ARBA00023315"/>
    </source>
</evidence>
<dbReference type="PANTHER" id="PTHR11686">
    <property type="entry name" value="GAMMA GLUTAMYL TRANSPEPTIDASE"/>
    <property type="match status" value="1"/>
</dbReference>
<keyword evidence="6 13" id="KW-0808">Transferase</keyword>
<dbReference type="FunFam" id="1.10.246.130:FF:000005">
    <property type="entry name" value="Gamma-glutamyltranspeptidase 1, putative"/>
    <property type="match status" value="1"/>
</dbReference>
<keyword evidence="9 13" id="KW-0012">Acyltransferase</keyword>
<feature type="binding site" evidence="12">
    <location>
        <position position="409"/>
    </location>
    <ligand>
        <name>L-glutamate</name>
        <dbReference type="ChEBI" id="CHEBI:29985"/>
    </ligand>
</feature>
<evidence type="ECO:0000313" key="14">
    <source>
        <dbReference type="EMBL" id="OBZ68184.1"/>
    </source>
</evidence>
<dbReference type="AlphaFoldDB" id="A0A1C7LZE6"/>
<comment type="similarity">
    <text evidence="4">Belongs to the gamma-glutamyltransferase family.</text>
</comment>
<dbReference type="GO" id="GO:0036374">
    <property type="term" value="F:glutathione hydrolase activity"/>
    <property type="evidence" value="ECO:0007669"/>
    <property type="project" value="UniProtKB-UniRule"/>
</dbReference>
<dbReference type="Proteomes" id="UP000092993">
    <property type="component" value="Unassembled WGS sequence"/>
</dbReference>
<comment type="pathway">
    <text evidence="3 13">Sulfur metabolism; glutathione metabolism.</text>
</comment>
<keyword evidence="5" id="KW-0645">Protease</keyword>
<dbReference type="PANTHER" id="PTHR11686:SF9">
    <property type="entry name" value="RE13973P"/>
    <property type="match status" value="1"/>
</dbReference>
<evidence type="ECO:0000256" key="13">
    <source>
        <dbReference type="RuleBase" id="RU368068"/>
    </source>
</evidence>
<comment type="function">
    <text evidence="13">Cleaves the gamma-glutamyl peptide bond of glutathione and glutathione conjugates.</text>
</comment>
<evidence type="ECO:0000256" key="5">
    <source>
        <dbReference type="ARBA" id="ARBA00022670"/>
    </source>
</evidence>
<keyword evidence="8" id="KW-0325">Glycoprotein</keyword>
<feature type="active site" description="Nucleophile" evidence="11">
    <location>
        <position position="367"/>
    </location>
</feature>
<dbReference type="EC" id="3.4.19.13" evidence="13"/>
<sequence>MLKHGGQLPLVYSRRREDHHKSVWKIILLAFGAFTVFQVCRDAANHWGAWKTCDHGSILKRTPSGTLNPAYIIEAAQGAVASENEICSQLGVDVLKEGGNAVDAIVSTTLCIGVVNMFSSGIGGGGFMTVRIPPSSEGASSEVYTIDFREVAPALSNTTMYVNDPEASRWGGLAVGVPGELRGLEEAHRRWGTLPWNKLVQPAMELASGWKVGKELARRIQGPLANAIVEKIRMTGGILSLEDLENYQVIVKPALQGSYRRRKVYTPHAPTSGPVLLHMLNLVEHYDDFVKEGRTVLNTHRYVEASKFGFAARTKIGDPAFHDESERIHEIPTKAFSDLIFPNMTDDRTHPPEYYNPVYDVPIDHGTSHSSIVDRNGMAVALTTTVNLVFGSLVMDPVTGIILNDEMDDFSTPGTPNAFGLYPSPCKSNHNYPEPGKRPLSSTTPTIIEHEDGSFYLAIGGSGGSRIFGSVFQVILNMDWGMDVSAAIEYGRLHDQLFPQMMDADDVYAPAVLNALREKGHNITVSDTNRVAAVVQVVAKVNDTIYASSDSRKNGIAAGY</sequence>
<evidence type="ECO:0000256" key="8">
    <source>
        <dbReference type="ARBA" id="ARBA00023180"/>
    </source>
</evidence>
<keyword evidence="15" id="KW-1185">Reference proteome</keyword>
<dbReference type="InterPro" id="IPR043137">
    <property type="entry name" value="GGT_ssub_C"/>
</dbReference>
<dbReference type="GO" id="GO:0103068">
    <property type="term" value="F:leukotriene C4 gamma-glutamyl transferase activity"/>
    <property type="evidence" value="ECO:0007669"/>
    <property type="project" value="UniProtKB-EC"/>
</dbReference>
<comment type="caution">
    <text evidence="14">The sequence shown here is derived from an EMBL/GenBank/DDBJ whole genome shotgun (WGS) entry which is preliminary data.</text>
</comment>